<dbReference type="PATRIC" id="fig|886738.10.peg.359"/>
<reference evidence="1" key="1">
    <citation type="journal article" date="2011" name="PLoS ONE">
        <title>Genome of a low-salinity ammonia-oxidizing archaeon determined by single-cell and metagenomic analysis.</title>
        <authorList>
            <person name="Blainey P.C."/>
            <person name="Mosier A.C."/>
            <person name="Potanina A."/>
            <person name="Francis C.A."/>
            <person name="Quake S.R."/>
        </authorList>
    </citation>
    <scope>NUCLEOTIDE SEQUENCE [LARGE SCALE GENOMIC DNA]</scope>
    <source>
        <strain evidence="1">SFB1</strain>
    </source>
</reference>
<comment type="caution">
    <text evidence="1">The sequence shown here is derived from an EMBL/GenBank/DDBJ whole genome shotgun (WGS) entry which is preliminary data.</text>
</comment>
<evidence type="ECO:0000313" key="1">
    <source>
        <dbReference type="EMBL" id="EGG42755.1"/>
    </source>
</evidence>
<dbReference type="AlphaFoldDB" id="F3KIL1"/>
<gene>
    <name evidence="1" type="ORF">Nlim_0310</name>
</gene>
<dbReference type="STRING" id="886738.Nlim_0310"/>
<protein>
    <submittedName>
        <fullName evidence="1">Uncharacterized protein</fullName>
    </submittedName>
</protein>
<organism evidence="1">
    <name type="scientific">Candidatus Nitrosarchaeum limnium SFB1</name>
    <dbReference type="NCBI Taxonomy" id="886738"/>
    <lineage>
        <taxon>Archaea</taxon>
        <taxon>Nitrososphaerota</taxon>
        <taxon>Nitrososphaeria</taxon>
        <taxon>Nitrosopumilales</taxon>
        <taxon>Nitrosopumilaceae</taxon>
        <taxon>Nitrosarchaeum</taxon>
    </lineage>
</organism>
<accession>F3KIL1</accession>
<sequence>MTKLGVIDLEILHLGIKNDKSFNEKDIENSQLKKLGVGRILDSLASLKDRKLIDLNKDGSFSVTDLARQILWGQQIPLQVKILRLLEIKSCSLETISDFLKISETKISEEVEKLRKNQFVLMSPLRQESKIIKMYEILPEGIEKIKEIEKSGLQENSFEKKSKDEIFDLVDEVINQIKESSDIHKEKMVSKLEEIKAKLNSF</sequence>
<dbReference type="Proteomes" id="UP000004348">
    <property type="component" value="Chromosome"/>
</dbReference>
<proteinExistence type="predicted"/>
<dbReference type="EMBL" id="AEGP01000022">
    <property type="protein sequence ID" value="EGG42755.1"/>
    <property type="molecule type" value="Genomic_DNA"/>
</dbReference>
<name>F3KIL1_9ARCH</name>
<dbReference type="SUPFAM" id="SSF46785">
    <property type="entry name" value="Winged helix' DNA-binding domain"/>
    <property type="match status" value="1"/>
</dbReference>
<dbReference type="HOGENOM" id="CLU_1340766_0_0_2"/>
<dbReference type="InterPro" id="IPR036390">
    <property type="entry name" value="WH_DNA-bd_sf"/>
</dbReference>